<dbReference type="AlphaFoldDB" id="Q2H7H7"/>
<reference evidence="3" key="1">
    <citation type="journal article" date="2015" name="Genome Announc.">
        <title>Draft genome sequence of the cellulolytic fungus Chaetomium globosum.</title>
        <authorList>
            <person name="Cuomo C.A."/>
            <person name="Untereiner W.A."/>
            <person name="Ma L.-J."/>
            <person name="Grabherr M."/>
            <person name="Birren B.W."/>
        </authorList>
    </citation>
    <scope>NUCLEOTIDE SEQUENCE [LARGE SCALE GENOMIC DNA]</scope>
    <source>
        <strain evidence="3">ATCC 6205 / CBS 148.51 / DSM 1962 / NBRC 6347 / NRRL 1970</strain>
    </source>
</reference>
<feature type="compositionally biased region" description="Basic and acidic residues" evidence="1">
    <location>
        <begin position="374"/>
        <end position="386"/>
    </location>
</feature>
<evidence type="ECO:0000256" key="1">
    <source>
        <dbReference type="SAM" id="MobiDB-lite"/>
    </source>
</evidence>
<dbReference type="OrthoDB" id="4587630at2759"/>
<proteinExistence type="predicted"/>
<organism evidence="2 3">
    <name type="scientific">Chaetomium globosum (strain ATCC 6205 / CBS 148.51 / DSM 1962 / NBRC 6347 / NRRL 1970)</name>
    <name type="common">Soil fungus</name>
    <dbReference type="NCBI Taxonomy" id="306901"/>
    <lineage>
        <taxon>Eukaryota</taxon>
        <taxon>Fungi</taxon>
        <taxon>Dikarya</taxon>
        <taxon>Ascomycota</taxon>
        <taxon>Pezizomycotina</taxon>
        <taxon>Sordariomycetes</taxon>
        <taxon>Sordariomycetidae</taxon>
        <taxon>Sordariales</taxon>
        <taxon>Chaetomiaceae</taxon>
        <taxon>Chaetomium</taxon>
    </lineage>
</organism>
<keyword evidence="3" id="KW-1185">Reference proteome</keyword>
<accession>Q2H7H7</accession>
<name>Q2H7H7_CHAGB</name>
<feature type="region of interest" description="Disordered" evidence="1">
    <location>
        <begin position="374"/>
        <end position="418"/>
    </location>
</feature>
<sequence>MSQIKRQKRRSPSPDSSETEDSSSPSPPRSSPSPPWSSSGLCRLLFAERLDTAGYWEPLRTEVRLLGGHLQKWGLLPWPSLDPEVQSRLSSWSPVAKQLWESDFLGHQKAMVQAWIWHYLDDYVFSFAGNQQDGILKLRSPVWEHVQVLRRDLDVLRARDATIHDVVYRHQFQVWNRLTEHLVRGGLEDRESFDQAELVAHFKRSIGRLTILRDKTPDDASDGDHCDAGDASSAVDHFDAAIEGLLKSACHAQYFIHGMDWGYTLRFTPIGPHAGKMFDFPYNPGWMELNNPVEVPSKHPNEVDHPPVQLVSQPMLVASGLKGAKHNTTFTLRTSMCVVTPWTFGGKEARPYVYYGFEKGWELVPFDVRSENQRKYHERKRMEEQQKSQPLVEGLKDGESQATDGHAIDDSVADAPCK</sequence>
<protein>
    <submittedName>
        <fullName evidence="2">Uncharacterized protein</fullName>
    </submittedName>
</protein>
<dbReference type="RefSeq" id="XP_001221483.1">
    <property type="nucleotide sequence ID" value="XM_001221482.1"/>
</dbReference>
<dbReference type="VEuPathDB" id="FungiDB:CHGG_05388"/>
<feature type="compositionally biased region" description="Pro residues" evidence="1">
    <location>
        <begin position="25"/>
        <end position="35"/>
    </location>
</feature>
<evidence type="ECO:0000313" key="2">
    <source>
        <dbReference type="EMBL" id="EAQ88769.1"/>
    </source>
</evidence>
<dbReference type="HOGENOM" id="CLU_657204_0_0_1"/>
<feature type="region of interest" description="Disordered" evidence="1">
    <location>
        <begin position="1"/>
        <end position="37"/>
    </location>
</feature>
<dbReference type="InParanoid" id="Q2H7H7"/>
<evidence type="ECO:0000313" key="3">
    <source>
        <dbReference type="Proteomes" id="UP000001056"/>
    </source>
</evidence>
<dbReference type="EMBL" id="CH408031">
    <property type="protein sequence ID" value="EAQ88769.1"/>
    <property type="molecule type" value="Genomic_DNA"/>
</dbReference>
<dbReference type="Proteomes" id="UP000001056">
    <property type="component" value="Unassembled WGS sequence"/>
</dbReference>
<dbReference type="GeneID" id="4389991"/>
<gene>
    <name evidence="2" type="ORF">CHGG_05388</name>
</gene>
<feature type="compositionally biased region" description="Basic residues" evidence="1">
    <location>
        <begin position="1"/>
        <end position="11"/>
    </location>
</feature>